<proteinExistence type="predicted"/>
<sequence length="67" mass="7507">MCPNVSNATTTDSDAKKLCDVKENEEDSLVFENLQKVNNLNAVEQNIKLFPINTQHNVTSNTEDLNL</sequence>
<evidence type="ECO:0000313" key="1">
    <source>
        <dbReference type="EMBL" id="CAG9828163.1"/>
    </source>
</evidence>
<dbReference type="Proteomes" id="UP001153709">
    <property type="component" value="Chromosome 10"/>
</dbReference>
<name>A0A9N9SQ14_DIABA</name>
<accession>A0A9N9SQ14</accession>
<gene>
    <name evidence="1" type="ORF">DIABBA_LOCUS2100</name>
</gene>
<dbReference type="EMBL" id="OU898285">
    <property type="protein sequence ID" value="CAG9828163.1"/>
    <property type="molecule type" value="Genomic_DNA"/>
</dbReference>
<evidence type="ECO:0000313" key="2">
    <source>
        <dbReference type="Proteomes" id="UP001153709"/>
    </source>
</evidence>
<protein>
    <submittedName>
        <fullName evidence="1">Uncharacterized protein</fullName>
    </submittedName>
</protein>
<dbReference type="AlphaFoldDB" id="A0A9N9SQ14"/>
<keyword evidence="2" id="KW-1185">Reference proteome</keyword>
<organism evidence="1 2">
    <name type="scientific">Diabrotica balteata</name>
    <name type="common">Banded cucumber beetle</name>
    <dbReference type="NCBI Taxonomy" id="107213"/>
    <lineage>
        <taxon>Eukaryota</taxon>
        <taxon>Metazoa</taxon>
        <taxon>Ecdysozoa</taxon>
        <taxon>Arthropoda</taxon>
        <taxon>Hexapoda</taxon>
        <taxon>Insecta</taxon>
        <taxon>Pterygota</taxon>
        <taxon>Neoptera</taxon>
        <taxon>Endopterygota</taxon>
        <taxon>Coleoptera</taxon>
        <taxon>Polyphaga</taxon>
        <taxon>Cucujiformia</taxon>
        <taxon>Chrysomeloidea</taxon>
        <taxon>Chrysomelidae</taxon>
        <taxon>Galerucinae</taxon>
        <taxon>Diabroticina</taxon>
        <taxon>Diabroticites</taxon>
        <taxon>Diabrotica</taxon>
    </lineage>
</organism>
<reference evidence="1" key="1">
    <citation type="submission" date="2022-01" db="EMBL/GenBank/DDBJ databases">
        <authorList>
            <person name="King R."/>
        </authorList>
    </citation>
    <scope>NUCLEOTIDE SEQUENCE</scope>
</reference>